<dbReference type="SUPFAM" id="SSF56436">
    <property type="entry name" value="C-type lectin-like"/>
    <property type="match status" value="1"/>
</dbReference>
<organism evidence="2 3">
    <name type="scientific">Potamilus streckersoni</name>
    <dbReference type="NCBI Taxonomy" id="2493646"/>
    <lineage>
        <taxon>Eukaryota</taxon>
        <taxon>Metazoa</taxon>
        <taxon>Spiralia</taxon>
        <taxon>Lophotrochozoa</taxon>
        <taxon>Mollusca</taxon>
        <taxon>Bivalvia</taxon>
        <taxon>Autobranchia</taxon>
        <taxon>Heteroconchia</taxon>
        <taxon>Palaeoheterodonta</taxon>
        <taxon>Unionida</taxon>
        <taxon>Unionoidea</taxon>
        <taxon>Unionidae</taxon>
        <taxon>Ambleminae</taxon>
        <taxon>Lampsilini</taxon>
        <taxon>Potamilus</taxon>
    </lineage>
</organism>
<gene>
    <name evidence="2" type="ORF">CHS0354_011883</name>
</gene>
<dbReference type="InterPro" id="IPR016187">
    <property type="entry name" value="CTDL_fold"/>
</dbReference>
<dbReference type="AlphaFoldDB" id="A0AAE0T5W5"/>
<dbReference type="Pfam" id="PF00059">
    <property type="entry name" value="Lectin_C"/>
    <property type="match status" value="1"/>
</dbReference>
<dbReference type="CDD" id="cd00037">
    <property type="entry name" value="CLECT"/>
    <property type="match status" value="1"/>
</dbReference>
<evidence type="ECO:0000313" key="3">
    <source>
        <dbReference type="Proteomes" id="UP001195483"/>
    </source>
</evidence>
<keyword evidence="3" id="KW-1185">Reference proteome</keyword>
<feature type="domain" description="C-type lectin" evidence="1">
    <location>
        <begin position="13"/>
        <end position="133"/>
    </location>
</feature>
<dbReference type="InterPro" id="IPR016186">
    <property type="entry name" value="C-type_lectin-like/link_sf"/>
</dbReference>
<dbReference type="Gene3D" id="3.10.100.10">
    <property type="entry name" value="Mannose-Binding Protein A, subunit A"/>
    <property type="match status" value="1"/>
</dbReference>
<reference evidence="2" key="3">
    <citation type="submission" date="2023-05" db="EMBL/GenBank/DDBJ databases">
        <authorList>
            <person name="Smith C.H."/>
        </authorList>
    </citation>
    <scope>NUCLEOTIDE SEQUENCE</scope>
    <source>
        <strain evidence="2">CHS0354</strain>
        <tissue evidence="2">Mantle</tissue>
    </source>
</reference>
<dbReference type="PANTHER" id="PTHR22801">
    <property type="entry name" value="LITHOSTATHINE"/>
    <property type="match status" value="1"/>
</dbReference>
<dbReference type="PROSITE" id="PS50041">
    <property type="entry name" value="C_TYPE_LECTIN_2"/>
    <property type="match status" value="1"/>
</dbReference>
<sequence length="136" mass="15127">GCPAPYILYSTECGRFCYRYESSDCKVWSAARTVCRTEGGDLLEPSECYYNFFSGKAKQNEGKCRPSYWLGASTTTPGNNFVTVRDIPVLNSASFWNTGQPDGGNESCVEMASVIQYKANDNLCTNNQSFICQIFI</sequence>
<reference evidence="2" key="1">
    <citation type="journal article" date="2021" name="Genome Biol. Evol.">
        <title>A High-Quality Reference Genome for a Parasitic Bivalve with Doubly Uniparental Inheritance (Bivalvia: Unionida).</title>
        <authorList>
            <person name="Smith C.H."/>
        </authorList>
    </citation>
    <scope>NUCLEOTIDE SEQUENCE</scope>
    <source>
        <strain evidence="2">CHS0354</strain>
    </source>
</reference>
<evidence type="ECO:0000313" key="2">
    <source>
        <dbReference type="EMBL" id="KAK3604392.1"/>
    </source>
</evidence>
<dbReference type="PANTHER" id="PTHR22801:SF63">
    <property type="entry name" value="C-TYPE LECTIN DOMAIN-CONTAINING PROTEIN"/>
    <property type="match status" value="1"/>
</dbReference>
<name>A0AAE0T5W5_9BIVA</name>
<dbReference type="InterPro" id="IPR050801">
    <property type="entry name" value="Ca-Dep_Lectins_ImmuneDev"/>
</dbReference>
<accession>A0AAE0T5W5</accession>
<feature type="non-terminal residue" evidence="2">
    <location>
        <position position="136"/>
    </location>
</feature>
<evidence type="ECO:0000259" key="1">
    <source>
        <dbReference type="PROSITE" id="PS50041"/>
    </source>
</evidence>
<comment type="caution">
    <text evidence="2">The sequence shown here is derived from an EMBL/GenBank/DDBJ whole genome shotgun (WGS) entry which is preliminary data.</text>
</comment>
<dbReference type="Proteomes" id="UP001195483">
    <property type="component" value="Unassembled WGS sequence"/>
</dbReference>
<proteinExistence type="predicted"/>
<dbReference type="EMBL" id="JAEAOA010000727">
    <property type="protein sequence ID" value="KAK3604392.1"/>
    <property type="molecule type" value="Genomic_DNA"/>
</dbReference>
<reference evidence="2" key="2">
    <citation type="journal article" date="2021" name="Genome Biol. Evol.">
        <title>Developing a high-quality reference genome for a parasitic bivalve with doubly uniparental inheritance (Bivalvia: Unionida).</title>
        <authorList>
            <person name="Smith C.H."/>
        </authorList>
    </citation>
    <scope>NUCLEOTIDE SEQUENCE</scope>
    <source>
        <strain evidence="2">CHS0354</strain>
        <tissue evidence="2">Mantle</tissue>
    </source>
</reference>
<protein>
    <recommendedName>
        <fullName evidence="1">C-type lectin domain-containing protein</fullName>
    </recommendedName>
</protein>
<dbReference type="InterPro" id="IPR001304">
    <property type="entry name" value="C-type_lectin-like"/>
</dbReference>
<dbReference type="SMART" id="SM00034">
    <property type="entry name" value="CLECT"/>
    <property type="match status" value="1"/>
</dbReference>